<reference evidence="1" key="1">
    <citation type="submission" date="2014-09" db="EMBL/GenBank/DDBJ databases">
        <authorList>
            <person name="Magalhaes I.L.F."/>
            <person name="Oliveira U."/>
            <person name="Santos F.R."/>
            <person name="Vidigal T.H.D.A."/>
            <person name="Brescovit A.D."/>
            <person name="Santos A.J."/>
        </authorList>
    </citation>
    <scope>NUCLEOTIDE SEQUENCE</scope>
    <source>
        <tissue evidence="1">Shoot tissue taken approximately 20 cm above the soil surface</tissue>
    </source>
</reference>
<proteinExistence type="predicted"/>
<dbReference type="EMBL" id="GBRH01169241">
    <property type="protein sequence ID" value="JAE28655.1"/>
    <property type="molecule type" value="Transcribed_RNA"/>
</dbReference>
<dbReference type="AlphaFoldDB" id="A0A0A9GUH8"/>
<reference evidence="1" key="2">
    <citation type="journal article" date="2015" name="Data Brief">
        <title>Shoot transcriptome of the giant reed, Arundo donax.</title>
        <authorList>
            <person name="Barrero R.A."/>
            <person name="Guerrero F.D."/>
            <person name="Moolhuijzen P."/>
            <person name="Goolsby J.A."/>
            <person name="Tidwell J."/>
            <person name="Bellgard S.E."/>
            <person name="Bellgard M.I."/>
        </authorList>
    </citation>
    <scope>NUCLEOTIDE SEQUENCE</scope>
    <source>
        <tissue evidence="1">Shoot tissue taken approximately 20 cm above the soil surface</tissue>
    </source>
</reference>
<protein>
    <submittedName>
        <fullName evidence="1">Uncharacterized protein</fullName>
    </submittedName>
</protein>
<sequence>MFEKWIAIHTYRGYICIQFVFRSIFLANKHYFSFCE</sequence>
<organism evidence="1">
    <name type="scientific">Arundo donax</name>
    <name type="common">Giant reed</name>
    <name type="synonym">Donax arundinaceus</name>
    <dbReference type="NCBI Taxonomy" id="35708"/>
    <lineage>
        <taxon>Eukaryota</taxon>
        <taxon>Viridiplantae</taxon>
        <taxon>Streptophyta</taxon>
        <taxon>Embryophyta</taxon>
        <taxon>Tracheophyta</taxon>
        <taxon>Spermatophyta</taxon>
        <taxon>Magnoliopsida</taxon>
        <taxon>Liliopsida</taxon>
        <taxon>Poales</taxon>
        <taxon>Poaceae</taxon>
        <taxon>PACMAD clade</taxon>
        <taxon>Arundinoideae</taxon>
        <taxon>Arundineae</taxon>
        <taxon>Arundo</taxon>
    </lineage>
</organism>
<name>A0A0A9GUH8_ARUDO</name>
<accession>A0A0A9GUH8</accession>
<evidence type="ECO:0000313" key="1">
    <source>
        <dbReference type="EMBL" id="JAE28655.1"/>
    </source>
</evidence>